<keyword evidence="3" id="KW-1185">Reference proteome</keyword>
<dbReference type="EMBL" id="JAVXUP010002246">
    <property type="protein sequence ID" value="KAK3004486.1"/>
    <property type="molecule type" value="Genomic_DNA"/>
</dbReference>
<accession>A0AA89AKG3</accession>
<evidence type="ECO:0000313" key="3">
    <source>
        <dbReference type="Proteomes" id="UP001188597"/>
    </source>
</evidence>
<evidence type="ECO:0000256" key="1">
    <source>
        <dbReference type="SAM" id="MobiDB-lite"/>
    </source>
</evidence>
<organism evidence="2 3">
    <name type="scientific">Escallonia herrerae</name>
    <dbReference type="NCBI Taxonomy" id="1293975"/>
    <lineage>
        <taxon>Eukaryota</taxon>
        <taxon>Viridiplantae</taxon>
        <taxon>Streptophyta</taxon>
        <taxon>Embryophyta</taxon>
        <taxon>Tracheophyta</taxon>
        <taxon>Spermatophyta</taxon>
        <taxon>Magnoliopsida</taxon>
        <taxon>eudicotyledons</taxon>
        <taxon>Gunneridae</taxon>
        <taxon>Pentapetalae</taxon>
        <taxon>asterids</taxon>
        <taxon>campanulids</taxon>
        <taxon>Escalloniales</taxon>
        <taxon>Escalloniaceae</taxon>
        <taxon>Escallonia</taxon>
    </lineage>
</organism>
<feature type="region of interest" description="Disordered" evidence="1">
    <location>
        <begin position="40"/>
        <end position="88"/>
    </location>
</feature>
<feature type="compositionally biased region" description="Basic and acidic residues" evidence="1">
    <location>
        <begin position="65"/>
        <end position="76"/>
    </location>
</feature>
<dbReference type="Proteomes" id="UP001188597">
    <property type="component" value="Unassembled WGS sequence"/>
</dbReference>
<reference evidence="2" key="1">
    <citation type="submission" date="2022-12" db="EMBL/GenBank/DDBJ databases">
        <title>Draft genome assemblies for two species of Escallonia (Escalloniales).</title>
        <authorList>
            <person name="Chanderbali A."/>
            <person name="Dervinis C."/>
            <person name="Anghel I."/>
            <person name="Soltis D."/>
            <person name="Soltis P."/>
            <person name="Zapata F."/>
        </authorList>
    </citation>
    <scope>NUCLEOTIDE SEQUENCE</scope>
    <source>
        <strain evidence="2">UCBG64.0493</strain>
        <tissue evidence="2">Leaf</tissue>
    </source>
</reference>
<proteinExistence type="predicted"/>
<dbReference type="Pfam" id="PF13975">
    <property type="entry name" value="gag-asp_proteas"/>
    <property type="match status" value="1"/>
</dbReference>
<sequence>MLLHLWVAAVVTTELRWREPQDLAFAMAIVKRLEDFKQGERLRSPRHERAKDGGNGRSKSGFPKATDDERSGDEGRRRHRKGKRNMREVTSRVTLVTTRLMGGLEEDASTVQICITRRIANTRLKEEAAKRKKSKKRRSLLYVMVDVVKRTQEALVDTEATQNFMSPRVTEWIRLKPTKEGSWFTAMNAKERLTKGVIKNVDLRIGERTGKADFNIIDMDELGVLLGMDFMEKSSAMLNPYYEVMAGEEGQPEWMIQLVSKDGANARRGITVLQLDKGLTLCYDEQQMRSRTYAVDMITKIVTTEKFKHCLNLIHLLSC</sequence>
<dbReference type="SUPFAM" id="SSF50630">
    <property type="entry name" value="Acid proteases"/>
    <property type="match status" value="1"/>
</dbReference>
<dbReference type="AlphaFoldDB" id="A0AA89AKG3"/>
<dbReference type="CDD" id="cd00303">
    <property type="entry name" value="retropepsin_like"/>
    <property type="match status" value="1"/>
</dbReference>
<feature type="compositionally biased region" description="Basic and acidic residues" evidence="1">
    <location>
        <begin position="40"/>
        <end position="54"/>
    </location>
</feature>
<name>A0AA89AKG3_9ASTE</name>
<gene>
    <name evidence="2" type="ORF">RJ639_020082</name>
</gene>
<protein>
    <submittedName>
        <fullName evidence="2">Uncharacterized protein</fullName>
    </submittedName>
</protein>
<comment type="caution">
    <text evidence="2">The sequence shown here is derived from an EMBL/GenBank/DDBJ whole genome shotgun (WGS) entry which is preliminary data.</text>
</comment>
<evidence type="ECO:0000313" key="2">
    <source>
        <dbReference type="EMBL" id="KAK3004486.1"/>
    </source>
</evidence>
<dbReference type="InterPro" id="IPR021109">
    <property type="entry name" value="Peptidase_aspartic_dom_sf"/>
</dbReference>
<dbReference type="Gene3D" id="2.40.70.10">
    <property type="entry name" value="Acid Proteases"/>
    <property type="match status" value="1"/>
</dbReference>